<gene>
    <name evidence="1" type="ORF">S01H1_09900</name>
</gene>
<name>X0RWJ2_9ZZZZ</name>
<dbReference type="AlphaFoldDB" id="X0RWJ2"/>
<reference evidence="1" key="1">
    <citation type="journal article" date="2014" name="Front. Microbiol.">
        <title>High frequency of phylogenetically diverse reductive dehalogenase-homologous genes in deep subseafloor sedimentary metagenomes.</title>
        <authorList>
            <person name="Kawai M."/>
            <person name="Futagami T."/>
            <person name="Toyoda A."/>
            <person name="Takaki Y."/>
            <person name="Nishi S."/>
            <person name="Hori S."/>
            <person name="Arai W."/>
            <person name="Tsubouchi T."/>
            <person name="Morono Y."/>
            <person name="Uchiyama I."/>
            <person name="Ito T."/>
            <person name="Fujiyama A."/>
            <person name="Inagaki F."/>
            <person name="Takami H."/>
        </authorList>
    </citation>
    <scope>NUCLEOTIDE SEQUENCE</scope>
    <source>
        <strain evidence="1">Expedition CK06-06</strain>
    </source>
</reference>
<comment type="caution">
    <text evidence="1">The sequence shown here is derived from an EMBL/GenBank/DDBJ whole genome shotgun (WGS) entry which is preliminary data.</text>
</comment>
<accession>X0RWJ2</accession>
<dbReference type="EMBL" id="BARS01005055">
    <property type="protein sequence ID" value="GAF68102.1"/>
    <property type="molecule type" value="Genomic_DNA"/>
</dbReference>
<organism evidence="1">
    <name type="scientific">marine sediment metagenome</name>
    <dbReference type="NCBI Taxonomy" id="412755"/>
    <lineage>
        <taxon>unclassified sequences</taxon>
        <taxon>metagenomes</taxon>
        <taxon>ecological metagenomes</taxon>
    </lineage>
</organism>
<proteinExistence type="predicted"/>
<sequence>MAVTVKGPTITSDTAAETYADWIFIKEVRWERGADNATLLVQDAAGEAQIMKSKADQEDFIDVVRPNSWFKGFVVTTMSSGDLTFYVG</sequence>
<evidence type="ECO:0000313" key="1">
    <source>
        <dbReference type="EMBL" id="GAF68102.1"/>
    </source>
</evidence>
<protein>
    <submittedName>
        <fullName evidence="1">Uncharacterized protein</fullName>
    </submittedName>
</protein>